<evidence type="ECO:0000313" key="1">
    <source>
        <dbReference type="EMBL" id="KIK16136.1"/>
    </source>
</evidence>
<dbReference type="PANTHER" id="PTHR46579">
    <property type="entry name" value="F5/8 TYPE C DOMAIN-CONTAINING PROTEIN-RELATED"/>
    <property type="match status" value="1"/>
</dbReference>
<organism evidence="1 2">
    <name type="scientific">Pisolithus microcarpus 441</name>
    <dbReference type="NCBI Taxonomy" id="765257"/>
    <lineage>
        <taxon>Eukaryota</taxon>
        <taxon>Fungi</taxon>
        <taxon>Dikarya</taxon>
        <taxon>Basidiomycota</taxon>
        <taxon>Agaricomycotina</taxon>
        <taxon>Agaricomycetes</taxon>
        <taxon>Agaricomycetidae</taxon>
        <taxon>Boletales</taxon>
        <taxon>Sclerodermatineae</taxon>
        <taxon>Pisolithaceae</taxon>
        <taxon>Pisolithus</taxon>
    </lineage>
</organism>
<dbReference type="STRING" id="765257.A0A0C9YHJ1"/>
<proteinExistence type="predicted"/>
<dbReference type="HOGENOM" id="CLU_078867_1_0_1"/>
<evidence type="ECO:0000313" key="2">
    <source>
        <dbReference type="Proteomes" id="UP000054018"/>
    </source>
</evidence>
<dbReference type="PANTHER" id="PTHR46579:SF2">
    <property type="entry name" value="C2H2-TYPE DOMAIN-CONTAINING PROTEIN"/>
    <property type="match status" value="1"/>
</dbReference>
<dbReference type="EMBL" id="KN833866">
    <property type="protein sequence ID" value="KIK16136.1"/>
    <property type="molecule type" value="Genomic_DNA"/>
</dbReference>
<dbReference type="AlphaFoldDB" id="A0A0C9YHJ1"/>
<dbReference type="Proteomes" id="UP000054018">
    <property type="component" value="Unassembled WGS sequence"/>
</dbReference>
<reference evidence="1 2" key="1">
    <citation type="submission" date="2014-04" db="EMBL/GenBank/DDBJ databases">
        <authorList>
            <consortium name="DOE Joint Genome Institute"/>
            <person name="Kuo A."/>
            <person name="Kohler A."/>
            <person name="Costa M.D."/>
            <person name="Nagy L.G."/>
            <person name="Floudas D."/>
            <person name="Copeland A."/>
            <person name="Barry K.W."/>
            <person name="Cichocki N."/>
            <person name="Veneault-Fourrey C."/>
            <person name="LaButti K."/>
            <person name="Lindquist E.A."/>
            <person name="Lipzen A."/>
            <person name="Lundell T."/>
            <person name="Morin E."/>
            <person name="Murat C."/>
            <person name="Sun H."/>
            <person name="Tunlid A."/>
            <person name="Henrissat B."/>
            <person name="Grigoriev I.V."/>
            <person name="Hibbett D.S."/>
            <person name="Martin F."/>
            <person name="Nordberg H.P."/>
            <person name="Cantor M.N."/>
            <person name="Hua S.X."/>
        </authorList>
    </citation>
    <scope>NUCLEOTIDE SEQUENCE [LARGE SCALE GENOMIC DNA]</scope>
    <source>
        <strain evidence="1 2">441</strain>
    </source>
</reference>
<accession>A0A0C9YHJ1</accession>
<dbReference type="InterPro" id="IPR004242">
    <property type="entry name" value="Transposase_21"/>
</dbReference>
<protein>
    <submittedName>
        <fullName evidence="1">Uncharacterized protein</fullName>
    </submittedName>
</protein>
<gene>
    <name evidence="1" type="ORF">PISMIDRAFT_113905</name>
</gene>
<name>A0A0C9YHJ1_9AGAM</name>
<reference evidence="2" key="2">
    <citation type="submission" date="2015-01" db="EMBL/GenBank/DDBJ databases">
        <title>Evolutionary Origins and Diversification of the Mycorrhizal Mutualists.</title>
        <authorList>
            <consortium name="DOE Joint Genome Institute"/>
            <consortium name="Mycorrhizal Genomics Consortium"/>
            <person name="Kohler A."/>
            <person name="Kuo A."/>
            <person name="Nagy L.G."/>
            <person name="Floudas D."/>
            <person name="Copeland A."/>
            <person name="Barry K.W."/>
            <person name="Cichocki N."/>
            <person name="Veneault-Fourrey C."/>
            <person name="LaButti K."/>
            <person name="Lindquist E.A."/>
            <person name="Lipzen A."/>
            <person name="Lundell T."/>
            <person name="Morin E."/>
            <person name="Murat C."/>
            <person name="Riley R."/>
            <person name="Ohm R."/>
            <person name="Sun H."/>
            <person name="Tunlid A."/>
            <person name="Henrissat B."/>
            <person name="Grigoriev I.V."/>
            <person name="Hibbett D.S."/>
            <person name="Martin F."/>
        </authorList>
    </citation>
    <scope>NUCLEOTIDE SEQUENCE [LARGE SCALE GENOMIC DNA]</scope>
    <source>
        <strain evidence="2">441</strain>
    </source>
</reference>
<sequence>MACLNLPSDIRYRPENMYLAGIIPGPKQPSLENLNHYIRPLINDLVAAWEQGIRFSRTGNYPNGRVTQSAIALAVCDLPAACHLAAFASIGSHFFCSACNCYHKANYGRTNFQNWKPRDKDQLHQHAEQWRDATTLAECDRLFKEYGVCYSELWRLPYWDPSLQLVIDSMHCILEGLVQHHVQNLLWLTTKTSSAVHSSMPAFHFDFEQPESHTAKELSMS</sequence>
<keyword evidence="2" id="KW-1185">Reference proteome</keyword>
<dbReference type="OrthoDB" id="3234349at2759"/>
<dbReference type="Pfam" id="PF02992">
    <property type="entry name" value="Transposase_21"/>
    <property type="match status" value="1"/>
</dbReference>